<accession>A0ABV7VCZ9</accession>
<organism evidence="3 4">
    <name type="scientific">Ferrovibrio xuzhouensis</name>
    <dbReference type="NCBI Taxonomy" id="1576914"/>
    <lineage>
        <taxon>Bacteria</taxon>
        <taxon>Pseudomonadati</taxon>
        <taxon>Pseudomonadota</taxon>
        <taxon>Alphaproteobacteria</taxon>
        <taxon>Rhodospirillales</taxon>
        <taxon>Rhodospirillaceae</taxon>
        <taxon>Ferrovibrio</taxon>
    </lineage>
</organism>
<sequence length="100" mass="10473">MSLTADFCSEANDTIPLGRAAKGFFGFVVGVGAAAVGEAASSEAVELERRLIEIGFVEGAHVEVLHQGPIGGDPIAVRVDDATIALRRRDANLVLAKIER</sequence>
<keyword evidence="1" id="KW-0408">Iron</keyword>
<proteinExistence type="predicted"/>
<dbReference type="RefSeq" id="WP_379720252.1">
    <property type="nucleotide sequence ID" value="NZ_JBHRYJ010000001.1"/>
</dbReference>
<evidence type="ECO:0000313" key="3">
    <source>
        <dbReference type="EMBL" id="MFC3674038.1"/>
    </source>
</evidence>
<keyword evidence="4" id="KW-1185">Reference proteome</keyword>
<dbReference type="SUPFAM" id="SSF50037">
    <property type="entry name" value="C-terminal domain of transcriptional repressors"/>
    <property type="match status" value="1"/>
</dbReference>
<protein>
    <submittedName>
        <fullName evidence="3">Ferrous iron transport protein A</fullName>
    </submittedName>
</protein>
<comment type="caution">
    <text evidence="3">The sequence shown here is derived from an EMBL/GenBank/DDBJ whole genome shotgun (WGS) entry which is preliminary data.</text>
</comment>
<evidence type="ECO:0000313" key="4">
    <source>
        <dbReference type="Proteomes" id="UP001595711"/>
    </source>
</evidence>
<evidence type="ECO:0000259" key="2">
    <source>
        <dbReference type="SMART" id="SM00899"/>
    </source>
</evidence>
<dbReference type="InterPro" id="IPR038157">
    <property type="entry name" value="FeoA_core_dom"/>
</dbReference>
<dbReference type="PANTHER" id="PTHR42954">
    <property type="entry name" value="FE(2+) TRANSPORT PROTEIN A"/>
    <property type="match status" value="1"/>
</dbReference>
<feature type="domain" description="Ferrous iron transporter FeoA-like" evidence="2">
    <location>
        <begin position="15"/>
        <end position="98"/>
    </location>
</feature>
<name>A0ABV7VCZ9_9PROT</name>
<dbReference type="EMBL" id="JBHRYJ010000001">
    <property type="protein sequence ID" value="MFC3674038.1"/>
    <property type="molecule type" value="Genomic_DNA"/>
</dbReference>
<gene>
    <name evidence="3" type="ORF">ACFOOQ_00685</name>
</gene>
<dbReference type="InterPro" id="IPR008988">
    <property type="entry name" value="Transcriptional_repressor_C"/>
</dbReference>
<dbReference type="SMART" id="SM00899">
    <property type="entry name" value="FeoA"/>
    <property type="match status" value="1"/>
</dbReference>
<dbReference type="PANTHER" id="PTHR42954:SF2">
    <property type="entry name" value="FE(2+) TRANSPORT PROTEIN A"/>
    <property type="match status" value="1"/>
</dbReference>
<evidence type="ECO:0000256" key="1">
    <source>
        <dbReference type="ARBA" id="ARBA00023004"/>
    </source>
</evidence>
<dbReference type="InterPro" id="IPR052713">
    <property type="entry name" value="FeoA"/>
</dbReference>
<dbReference type="InterPro" id="IPR007167">
    <property type="entry name" value="Fe-transptr_FeoA-like"/>
</dbReference>
<dbReference type="Proteomes" id="UP001595711">
    <property type="component" value="Unassembled WGS sequence"/>
</dbReference>
<reference evidence="4" key="1">
    <citation type="journal article" date="2019" name="Int. J. Syst. Evol. Microbiol.">
        <title>The Global Catalogue of Microorganisms (GCM) 10K type strain sequencing project: providing services to taxonomists for standard genome sequencing and annotation.</title>
        <authorList>
            <consortium name="The Broad Institute Genomics Platform"/>
            <consortium name="The Broad Institute Genome Sequencing Center for Infectious Disease"/>
            <person name="Wu L."/>
            <person name="Ma J."/>
        </authorList>
    </citation>
    <scope>NUCLEOTIDE SEQUENCE [LARGE SCALE GENOMIC DNA]</scope>
    <source>
        <strain evidence="4">KCTC 42182</strain>
    </source>
</reference>
<dbReference type="Pfam" id="PF04023">
    <property type="entry name" value="FeoA"/>
    <property type="match status" value="1"/>
</dbReference>
<dbReference type="Gene3D" id="2.30.30.90">
    <property type="match status" value="1"/>
</dbReference>